<gene>
    <name evidence="2" type="ORF">NDU88_004181</name>
</gene>
<dbReference type="EMBL" id="JANPWB010000003">
    <property type="protein sequence ID" value="KAJ1200357.1"/>
    <property type="molecule type" value="Genomic_DNA"/>
</dbReference>
<organism evidence="2 3">
    <name type="scientific">Pleurodeles waltl</name>
    <name type="common">Iberian ribbed newt</name>
    <dbReference type="NCBI Taxonomy" id="8319"/>
    <lineage>
        <taxon>Eukaryota</taxon>
        <taxon>Metazoa</taxon>
        <taxon>Chordata</taxon>
        <taxon>Craniata</taxon>
        <taxon>Vertebrata</taxon>
        <taxon>Euteleostomi</taxon>
        <taxon>Amphibia</taxon>
        <taxon>Batrachia</taxon>
        <taxon>Caudata</taxon>
        <taxon>Salamandroidea</taxon>
        <taxon>Salamandridae</taxon>
        <taxon>Pleurodelinae</taxon>
        <taxon>Pleurodeles</taxon>
    </lineage>
</organism>
<evidence type="ECO:0000256" key="1">
    <source>
        <dbReference type="SAM" id="MobiDB-lite"/>
    </source>
</evidence>
<reference evidence="2" key="1">
    <citation type="journal article" date="2022" name="bioRxiv">
        <title>Sequencing and chromosome-scale assembly of the giantPleurodeles waltlgenome.</title>
        <authorList>
            <person name="Brown T."/>
            <person name="Elewa A."/>
            <person name="Iarovenko S."/>
            <person name="Subramanian E."/>
            <person name="Araus A.J."/>
            <person name="Petzold A."/>
            <person name="Susuki M."/>
            <person name="Suzuki K.-i.T."/>
            <person name="Hayashi T."/>
            <person name="Toyoda A."/>
            <person name="Oliveira C."/>
            <person name="Osipova E."/>
            <person name="Leigh N.D."/>
            <person name="Simon A."/>
            <person name="Yun M.H."/>
        </authorList>
    </citation>
    <scope>NUCLEOTIDE SEQUENCE</scope>
    <source>
        <strain evidence="2">20211129_DDA</strain>
        <tissue evidence="2">Liver</tissue>
    </source>
</reference>
<feature type="region of interest" description="Disordered" evidence="1">
    <location>
        <begin position="1"/>
        <end position="21"/>
    </location>
</feature>
<dbReference type="AlphaFoldDB" id="A0AAV7VJK0"/>
<protein>
    <submittedName>
        <fullName evidence="2">Uncharacterized protein</fullName>
    </submittedName>
</protein>
<feature type="region of interest" description="Disordered" evidence="1">
    <location>
        <begin position="97"/>
        <end position="121"/>
    </location>
</feature>
<accession>A0AAV7VJK0</accession>
<comment type="caution">
    <text evidence="2">The sequence shown here is derived from an EMBL/GenBank/DDBJ whole genome shotgun (WGS) entry which is preliminary data.</text>
</comment>
<sequence length="121" mass="12296">MRPLGTLSNPRAHRVHSPAHADHVSCLAGTAAPGKRKVHREAQPLFTTPCCPPPVPLLGVARLQRGSTQCPTTPSSLEIQAPAPGKALLASAAPNTAPPLLAVPAAPGTSKAPSPPFMPCG</sequence>
<feature type="compositionally biased region" description="Low complexity" evidence="1">
    <location>
        <begin position="97"/>
        <end position="107"/>
    </location>
</feature>
<name>A0AAV7VJK0_PLEWA</name>
<dbReference type="Proteomes" id="UP001066276">
    <property type="component" value="Chromosome 2_1"/>
</dbReference>
<keyword evidence="3" id="KW-1185">Reference proteome</keyword>
<proteinExistence type="predicted"/>
<evidence type="ECO:0000313" key="2">
    <source>
        <dbReference type="EMBL" id="KAJ1200357.1"/>
    </source>
</evidence>
<evidence type="ECO:0000313" key="3">
    <source>
        <dbReference type="Proteomes" id="UP001066276"/>
    </source>
</evidence>